<protein>
    <recommendedName>
        <fullName evidence="3">Aminotransferase</fullName>
        <ecNumber evidence="3">2.6.1.-</ecNumber>
    </recommendedName>
</protein>
<name>A0A0R1SG32_9LACO</name>
<feature type="domain" description="Aminotransferase class I/classII large" evidence="4">
    <location>
        <begin position="18"/>
        <end position="349"/>
    </location>
</feature>
<dbReference type="PANTHER" id="PTHR42885">
    <property type="entry name" value="HISTIDINOL-PHOSPHATE AMINOTRANSFERASE-RELATED"/>
    <property type="match status" value="1"/>
</dbReference>
<dbReference type="PANTHER" id="PTHR42885:SF1">
    <property type="entry name" value="THREONINE-PHOSPHATE DECARBOXYLASE"/>
    <property type="match status" value="1"/>
</dbReference>
<evidence type="ECO:0000313" key="5">
    <source>
        <dbReference type="EMBL" id="KRL68239.1"/>
    </source>
</evidence>
<proteinExistence type="inferred from homology"/>
<dbReference type="AlphaFoldDB" id="A0A0R1SG32"/>
<keyword evidence="6" id="KW-1185">Reference proteome</keyword>
<dbReference type="PROSITE" id="PS00105">
    <property type="entry name" value="AA_TRANSFER_CLASS_1"/>
    <property type="match status" value="1"/>
</dbReference>
<dbReference type="InterPro" id="IPR015424">
    <property type="entry name" value="PyrdxlP-dep_Trfase"/>
</dbReference>
<comment type="caution">
    <text evidence="5">The sequence shown here is derived from an EMBL/GenBank/DDBJ whole genome shotgun (WGS) entry which is preliminary data.</text>
</comment>
<dbReference type="Gene3D" id="3.90.1150.10">
    <property type="entry name" value="Aspartate Aminotransferase, domain 1"/>
    <property type="match status" value="1"/>
</dbReference>
<dbReference type="Pfam" id="PF00155">
    <property type="entry name" value="Aminotran_1_2"/>
    <property type="match status" value="1"/>
</dbReference>
<evidence type="ECO:0000259" key="4">
    <source>
        <dbReference type="Pfam" id="PF00155"/>
    </source>
</evidence>
<organism evidence="5 6">
    <name type="scientific">Companilactobacillus versmoldensis DSM 14857 = KCTC 3814</name>
    <dbReference type="NCBI Taxonomy" id="1423815"/>
    <lineage>
        <taxon>Bacteria</taxon>
        <taxon>Bacillati</taxon>
        <taxon>Bacillota</taxon>
        <taxon>Bacilli</taxon>
        <taxon>Lactobacillales</taxon>
        <taxon>Lactobacillaceae</taxon>
        <taxon>Companilactobacillus</taxon>
    </lineage>
</organism>
<dbReference type="RefSeq" id="WP_010624078.1">
    <property type="nucleotide sequence ID" value="NZ_AZFA01000002.1"/>
</dbReference>
<dbReference type="SUPFAM" id="SSF53383">
    <property type="entry name" value="PLP-dependent transferases"/>
    <property type="match status" value="1"/>
</dbReference>
<sequence>MSQVQHGGYGRELASSVPIIDFSANINPLGTPDKLIQSIKKSLSNLIYYPDVNYRSLRKNLGQLYHFDPEQIWIGNGSVDLIFNIIEVLQSKNALLLAPTFGEYEHAFTKSGAKVEHFYLSEQNNFQLDINVLIDTLKVNHDIDTICLCNPNNPTATMVNTYQLRQLANYCNDNGIWLIIDEAFNDFISDKEKYSFVQELQDDDSVIIIKSLTKYYAIPGLRLGMALLPNKYFVNTLIDYSEPWSVNTFAAELTPDVFNDQDYALKTSQWLSSEKAYLEKELSKIPQIKFFPSAVNYYLLKYREKDLYQELLNKGILIRNCDNYVGLTKGYYRIAVKSHLENRQLIEKLNELMGS</sequence>
<keyword evidence="2" id="KW-0663">Pyridoxal phosphate</keyword>
<dbReference type="STRING" id="1423815.FC27_GL000981"/>
<comment type="similarity">
    <text evidence="3">Belongs to the class-I pyridoxal-phosphate-dependent aminotransferase family.</text>
</comment>
<evidence type="ECO:0000256" key="2">
    <source>
        <dbReference type="ARBA" id="ARBA00022898"/>
    </source>
</evidence>
<reference evidence="5 6" key="1">
    <citation type="journal article" date="2015" name="Genome Announc.">
        <title>Expanding the biotechnology potential of lactobacilli through comparative genomics of 213 strains and associated genera.</title>
        <authorList>
            <person name="Sun Z."/>
            <person name="Harris H.M."/>
            <person name="McCann A."/>
            <person name="Guo C."/>
            <person name="Argimon S."/>
            <person name="Zhang W."/>
            <person name="Yang X."/>
            <person name="Jeffery I.B."/>
            <person name="Cooney J.C."/>
            <person name="Kagawa T.F."/>
            <person name="Liu W."/>
            <person name="Song Y."/>
            <person name="Salvetti E."/>
            <person name="Wrobel A."/>
            <person name="Rasinkangas P."/>
            <person name="Parkhill J."/>
            <person name="Rea M.C."/>
            <person name="O'Sullivan O."/>
            <person name="Ritari J."/>
            <person name="Douillard F.P."/>
            <person name="Paul Ross R."/>
            <person name="Yang R."/>
            <person name="Briner A.E."/>
            <person name="Felis G.E."/>
            <person name="de Vos W.M."/>
            <person name="Barrangou R."/>
            <person name="Klaenhammer T.R."/>
            <person name="Caufield P.W."/>
            <person name="Cui Y."/>
            <person name="Zhang H."/>
            <person name="O'Toole P.W."/>
        </authorList>
    </citation>
    <scope>NUCLEOTIDE SEQUENCE [LARGE SCALE GENOMIC DNA]</scope>
    <source>
        <strain evidence="5 6">DSM 14857</strain>
    </source>
</reference>
<dbReference type="InterPro" id="IPR015421">
    <property type="entry name" value="PyrdxlP-dep_Trfase_major"/>
</dbReference>
<dbReference type="eggNOG" id="COG0079">
    <property type="taxonomic scope" value="Bacteria"/>
</dbReference>
<dbReference type="InterPro" id="IPR015422">
    <property type="entry name" value="PyrdxlP-dep_Trfase_small"/>
</dbReference>
<accession>A0A0R1SG32</accession>
<dbReference type="CDD" id="cd00609">
    <property type="entry name" value="AAT_like"/>
    <property type="match status" value="1"/>
</dbReference>
<dbReference type="EC" id="2.6.1.-" evidence="3"/>
<keyword evidence="3" id="KW-0032">Aminotransferase</keyword>
<gene>
    <name evidence="5" type="ORF">FC27_GL000981</name>
</gene>
<dbReference type="PATRIC" id="fig|1423815.3.peg.1001"/>
<evidence type="ECO:0000313" key="6">
    <source>
        <dbReference type="Proteomes" id="UP000051647"/>
    </source>
</evidence>
<dbReference type="GO" id="GO:0008483">
    <property type="term" value="F:transaminase activity"/>
    <property type="evidence" value="ECO:0007669"/>
    <property type="project" value="UniProtKB-KW"/>
</dbReference>
<dbReference type="Proteomes" id="UP000051647">
    <property type="component" value="Unassembled WGS sequence"/>
</dbReference>
<evidence type="ECO:0000256" key="3">
    <source>
        <dbReference type="RuleBase" id="RU000481"/>
    </source>
</evidence>
<dbReference type="GO" id="GO:0030170">
    <property type="term" value="F:pyridoxal phosphate binding"/>
    <property type="evidence" value="ECO:0007669"/>
    <property type="project" value="InterPro"/>
</dbReference>
<keyword evidence="3" id="KW-0808">Transferase</keyword>
<evidence type="ECO:0000256" key="1">
    <source>
        <dbReference type="ARBA" id="ARBA00001933"/>
    </source>
</evidence>
<dbReference type="Gene3D" id="3.40.640.10">
    <property type="entry name" value="Type I PLP-dependent aspartate aminotransferase-like (Major domain)"/>
    <property type="match status" value="1"/>
</dbReference>
<dbReference type="InterPro" id="IPR004839">
    <property type="entry name" value="Aminotransferase_I/II_large"/>
</dbReference>
<dbReference type="InterPro" id="IPR004838">
    <property type="entry name" value="NHTrfase_class1_PyrdxlP-BS"/>
</dbReference>
<dbReference type="EMBL" id="AZFA01000002">
    <property type="protein sequence ID" value="KRL68239.1"/>
    <property type="molecule type" value="Genomic_DNA"/>
</dbReference>
<comment type="cofactor">
    <cofactor evidence="1 3">
        <name>pyridoxal 5'-phosphate</name>
        <dbReference type="ChEBI" id="CHEBI:597326"/>
    </cofactor>
</comment>
<dbReference type="OrthoDB" id="9813612at2"/>